<keyword evidence="4" id="KW-0963">Cytoplasm</keyword>
<reference evidence="15" key="1">
    <citation type="submission" date="2017-02" db="EMBL/GenBank/DDBJ databases">
        <authorList>
            <person name="Dridi B."/>
        </authorList>
    </citation>
    <scope>NUCLEOTIDE SEQUENCE [LARGE SCALE GENOMIC DNA]</scope>
    <source>
        <strain evidence="15">EB411</strain>
    </source>
</reference>
<dbReference type="SUPFAM" id="SSF46785">
    <property type="entry name" value="Winged helix' DNA-binding domain"/>
    <property type="match status" value="1"/>
</dbReference>
<dbReference type="PANTHER" id="PTHR33238:SF11">
    <property type="entry name" value="TRANSCRIPTIONAL REGULATOR MNTR"/>
    <property type="match status" value="1"/>
</dbReference>
<dbReference type="InterPro" id="IPR022689">
    <property type="entry name" value="Iron_dep_repressor"/>
</dbReference>
<dbReference type="GO" id="GO:0005737">
    <property type="term" value="C:cytoplasm"/>
    <property type="evidence" value="ECO:0007669"/>
    <property type="project" value="UniProtKB-SubCell"/>
</dbReference>
<dbReference type="InterPro" id="IPR001367">
    <property type="entry name" value="Fe_dep_repressor"/>
</dbReference>
<dbReference type="OrthoDB" id="9791355at2"/>
<evidence type="ECO:0000256" key="5">
    <source>
        <dbReference type="ARBA" id="ARBA00022491"/>
    </source>
</evidence>
<dbReference type="PROSITE" id="PS50944">
    <property type="entry name" value="HTH_DTXR"/>
    <property type="match status" value="1"/>
</dbReference>
<dbReference type="EMBL" id="FUKR01000017">
    <property type="protein sequence ID" value="SJN21530.1"/>
    <property type="molecule type" value="Genomic_DNA"/>
</dbReference>
<keyword evidence="7" id="KW-0238">DNA-binding</keyword>
<dbReference type="Gene3D" id="1.10.10.10">
    <property type="entry name" value="Winged helix-like DNA-binding domain superfamily/Winged helix DNA-binding domain"/>
    <property type="match status" value="1"/>
</dbReference>
<comment type="subcellular location">
    <subcellularLocation>
        <location evidence="1">Cytoplasm</location>
    </subcellularLocation>
</comment>
<name>A0A1R4INR6_9MICO</name>
<keyword evidence="15" id="KW-1185">Reference proteome</keyword>
<dbReference type="GO" id="GO:0045892">
    <property type="term" value="P:negative regulation of DNA-templated transcription"/>
    <property type="evidence" value="ECO:0007669"/>
    <property type="project" value="TreeGrafter"/>
</dbReference>
<evidence type="ECO:0000256" key="11">
    <source>
        <dbReference type="ARBA" id="ARBA00032593"/>
    </source>
</evidence>
<dbReference type="GO" id="GO:0046983">
    <property type="term" value="F:protein dimerization activity"/>
    <property type="evidence" value="ECO:0007669"/>
    <property type="project" value="InterPro"/>
</dbReference>
<evidence type="ECO:0000313" key="14">
    <source>
        <dbReference type="EMBL" id="SJN21530.1"/>
    </source>
</evidence>
<comment type="similarity">
    <text evidence="2">Belongs to the DtxR/MntR family.</text>
</comment>
<keyword evidence="10" id="KW-0464">Manganese</keyword>
<proteinExistence type="inferred from homology"/>
<keyword evidence="8" id="KW-0010">Activator</keyword>
<dbReference type="Pfam" id="PF01325">
    <property type="entry name" value="Fe_dep_repress"/>
    <property type="match status" value="1"/>
</dbReference>
<evidence type="ECO:0000256" key="1">
    <source>
        <dbReference type="ARBA" id="ARBA00004496"/>
    </source>
</evidence>
<dbReference type="InterPro" id="IPR022687">
    <property type="entry name" value="HTH_DTXR"/>
</dbReference>
<evidence type="ECO:0000256" key="10">
    <source>
        <dbReference type="ARBA" id="ARBA00023211"/>
    </source>
</evidence>
<dbReference type="SUPFAM" id="SSF47979">
    <property type="entry name" value="Iron-dependent repressor protein, dimerization domain"/>
    <property type="match status" value="1"/>
</dbReference>
<keyword evidence="6" id="KW-0805">Transcription regulation</keyword>
<dbReference type="GO" id="GO:0046914">
    <property type="term" value="F:transition metal ion binding"/>
    <property type="evidence" value="ECO:0007669"/>
    <property type="project" value="InterPro"/>
</dbReference>
<keyword evidence="9" id="KW-0804">Transcription</keyword>
<gene>
    <name evidence="14" type="ORF">FM119_02835</name>
</gene>
<sequence>MSSLRASRVVEDYLARIWKNEEWGDTTTTAGLASSVGVTPSTVSATLKKLARDGHIDYAPYGSVTLTDAGRRIAVQVVRRHRILEAYLVDALGLGWHEVHQEADALEHAVSEAVLERMMDVLGQPDRDPHGDPIPDSSGRVEAPRPRRLSILGVGESGVVDRVSDRQPELLPYLHDRGLVRGTRVEVVWRSDATGLLGVRRVVALPVADPALAAVEVAGGAPYDIPLAVATAVGVCQP</sequence>
<dbReference type="SMART" id="SM00529">
    <property type="entry name" value="HTH_DTXR"/>
    <property type="match status" value="1"/>
</dbReference>
<dbReference type="GO" id="GO:0003700">
    <property type="term" value="F:DNA-binding transcription factor activity"/>
    <property type="evidence" value="ECO:0007669"/>
    <property type="project" value="InterPro"/>
</dbReference>
<dbReference type="Pfam" id="PF04023">
    <property type="entry name" value="FeoA"/>
    <property type="match status" value="1"/>
</dbReference>
<accession>A0A1R4INR6</accession>
<dbReference type="Pfam" id="PF02742">
    <property type="entry name" value="Fe_dep_repr_C"/>
    <property type="match status" value="1"/>
</dbReference>
<dbReference type="PANTHER" id="PTHR33238">
    <property type="entry name" value="IRON (METAL) DEPENDENT REPRESSOR, DTXR FAMILY"/>
    <property type="match status" value="1"/>
</dbReference>
<feature type="compositionally biased region" description="Basic and acidic residues" evidence="12">
    <location>
        <begin position="122"/>
        <end position="133"/>
    </location>
</feature>
<comment type="subunit">
    <text evidence="3">Homodimer.</text>
</comment>
<organism evidence="14 15">
    <name type="scientific">Mycetocola reblochoni REB411</name>
    <dbReference type="NCBI Taxonomy" id="1255698"/>
    <lineage>
        <taxon>Bacteria</taxon>
        <taxon>Bacillati</taxon>
        <taxon>Actinomycetota</taxon>
        <taxon>Actinomycetes</taxon>
        <taxon>Micrococcales</taxon>
        <taxon>Microbacteriaceae</taxon>
        <taxon>Mycetocola</taxon>
    </lineage>
</organism>
<dbReference type="FunFam" id="1.10.60.10:FF:000004">
    <property type="entry name" value="DtxR family transcriptional regulator"/>
    <property type="match status" value="1"/>
</dbReference>
<feature type="domain" description="HTH dtxR-type" evidence="13">
    <location>
        <begin position="1"/>
        <end position="67"/>
    </location>
</feature>
<evidence type="ECO:0000256" key="12">
    <source>
        <dbReference type="SAM" id="MobiDB-lite"/>
    </source>
</evidence>
<dbReference type="AlphaFoldDB" id="A0A1R4INR6"/>
<evidence type="ECO:0000256" key="8">
    <source>
        <dbReference type="ARBA" id="ARBA00023159"/>
    </source>
</evidence>
<dbReference type="Gene3D" id="1.10.60.10">
    <property type="entry name" value="Iron dependent repressor, metal binding and dimerisation domain"/>
    <property type="match status" value="1"/>
</dbReference>
<dbReference type="GO" id="GO:0003677">
    <property type="term" value="F:DNA binding"/>
    <property type="evidence" value="ECO:0007669"/>
    <property type="project" value="UniProtKB-KW"/>
</dbReference>
<evidence type="ECO:0000256" key="4">
    <source>
        <dbReference type="ARBA" id="ARBA00022490"/>
    </source>
</evidence>
<evidence type="ECO:0000313" key="15">
    <source>
        <dbReference type="Proteomes" id="UP000196778"/>
    </source>
</evidence>
<evidence type="ECO:0000256" key="7">
    <source>
        <dbReference type="ARBA" id="ARBA00023125"/>
    </source>
</evidence>
<dbReference type="SMART" id="SM00899">
    <property type="entry name" value="FeoA"/>
    <property type="match status" value="1"/>
</dbReference>
<feature type="region of interest" description="Disordered" evidence="12">
    <location>
        <begin position="122"/>
        <end position="142"/>
    </location>
</feature>
<dbReference type="InterPro" id="IPR007167">
    <property type="entry name" value="Fe-transptr_FeoA-like"/>
</dbReference>
<dbReference type="InterPro" id="IPR050536">
    <property type="entry name" value="DtxR_MntR_Metal-Reg"/>
</dbReference>
<evidence type="ECO:0000256" key="9">
    <source>
        <dbReference type="ARBA" id="ARBA00023163"/>
    </source>
</evidence>
<dbReference type="InterPro" id="IPR036421">
    <property type="entry name" value="Fe_dep_repressor_sf"/>
</dbReference>
<evidence type="ECO:0000256" key="6">
    <source>
        <dbReference type="ARBA" id="ARBA00023015"/>
    </source>
</evidence>
<dbReference type="Proteomes" id="UP000196778">
    <property type="component" value="Unassembled WGS sequence"/>
</dbReference>
<dbReference type="RefSeq" id="WP_087136182.1">
    <property type="nucleotide sequence ID" value="NZ_FUKR01000017.1"/>
</dbReference>
<protein>
    <recommendedName>
        <fullName evidence="11">Manganese transport regulator</fullName>
    </recommendedName>
</protein>
<dbReference type="InterPro" id="IPR036388">
    <property type="entry name" value="WH-like_DNA-bd_sf"/>
</dbReference>
<keyword evidence="5" id="KW-0678">Repressor</keyword>
<evidence type="ECO:0000256" key="3">
    <source>
        <dbReference type="ARBA" id="ARBA00011738"/>
    </source>
</evidence>
<evidence type="ECO:0000256" key="2">
    <source>
        <dbReference type="ARBA" id="ARBA00007871"/>
    </source>
</evidence>
<evidence type="ECO:0000259" key="13">
    <source>
        <dbReference type="PROSITE" id="PS50944"/>
    </source>
</evidence>
<dbReference type="InterPro" id="IPR036390">
    <property type="entry name" value="WH_DNA-bd_sf"/>
</dbReference>